<feature type="non-terminal residue" evidence="2">
    <location>
        <position position="1"/>
    </location>
</feature>
<gene>
    <name evidence="2" type="ORF">AVDCRST_MAG57-1369</name>
</gene>
<feature type="non-terminal residue" evidence="2">
    <location>
        <position position="71"/>
    </location>
</feature>
<sequence length="71" mass="7846">DRAASRAGSAAPWADLPAGSRLRRPRSRAPRSRAPRPVRRPGRAAGVRARRGLRGRARPPRTRARHDRPAL</sequence>
<accession>A0A6J4I2D7</accession>
<organism evidence="2">
    <name type="scientific">uncultured Blastococcus sp</name>
    <dbReference type="NCBI Taxonomy" id="217144"/>
    <lineage>
        <taxon>Bacteria</taxon>
        <taxon>Bacillati</taxon>
        <taxon>Actinomycetota</taxon>
        <taxon>Actinomycetes</taxon>
        <taxon>Geodermatophilales</taxon>
        <taxon>Geodermatophilaceae</taxon>
        <taxon>Blastococcus</taxon>
        <taxon>environmental samples</taxon>
    </lineage>
</organism>
<reference evidence="2" key="1">
    <citation type="submission" date="2020-02" db="EMBL/GenBank/DDBJ databases">
        <authorList>
            <person name="Meier V. D."/>
        </authorList>
    </citation>
    <scope>NUCLEOTIDE SEQUENCE</scope>
    <source>
        <strain evidence="2">AVDCRST_MAG57</strain>
    </source>
</reference>
<name>A0A6J4I2D7_9ACTN</name>
<evidence type="ECO:0000313" key="2">
    <source>
        <dbReference type="EMBL" id="CAA9238532.1"/>
    </source>
</evidence>
<protein>
    <submittedName>
        <fullName evidence="2">Uncharacterized protein</fullName>
    </submittedName>
</protein>
<proteinExistence type="predicted"/>
<feature type="compositionally biased region" description="Low complexity" evidence="1">
    <location>
        <begin position="1"/>
        <end position="20"/>
    </location>
</feature>
<dbReference type="EMBL" id="CADCTI010000125">
    <property type="protein sequence ID" value="CAA9238532.1"/>
    <property type="molecule type" value="Genomic_DNA"/>
</dbReference>
<dbReference type="AlphaFoldDB" id="A0A6J4I2D7"/>
<evidence type="ECO:0000256" key="1">
    <source>
        <dbReference type="SAM" id="MobiDB-lite"/>
    </source>
</evidence>
<feature type="compositionally biased region" description="Basic residues" evidence="1">
    <location>
        <begin position="21"/>
        <end position="71"/>
    </location>
</feature>
<feature type="region of interest" description="Disordered" evidence="1">
    <location>
        <begin position="1"/>
        <end position="71"/>
    </location>
</feature>